<dbReference type="GeneID" id="92744901"/>
<evidence type="ECO:0000313" key="5">
    <source>
        <dbReference type="EMBL" id="VEE93159.1"/>
    </source>
</evidence>
<reference evidence="5 6" key="1">
    <citation type="submission" date="2018-12" db="EMBL/GenBank/DDBJ databases">
        <authorList>
            <consortium name="Pathogen Informatics"/>
        </authorList>
    </citation>
    <scope>NUCLEOTIDE SEQUENCE [LARGE SCALE GENOMIC DNA]</scope>
    <source>
        <strain evidence="5 6">NCTC8529</strain>
    </source>
</reference>
<accession>A0AAX3FMJ9</accession>
<evidence type="ECO:0000256" key="2">
    <source>
        <dbReference type="SAM" id="SignalP"/>
    </source>
</evidence>
<keyword evidence="1" id="KW-1133">Transmembrane helix</keyword>
<dbReference type="EMBL" id="LR134310">
    <property type="protein sequence ID" value="VEE93159.1"/>
    <property type="molecule type" value="Genomic_DNA"/>
</dbReference>
<dbReference type="AlphaFoldDB" id="A0AAX3FMJ9"/>
<name>A0AAX3FMJ9_ACTEU</name>
<dbReference type="EMBL" id="LR134310">
    <property type="protein sequence ID" value="VEE88901.1"/>
    <property type="molecule type" value="Genomic_DNA"/>
</dbReference>
<dbReference type="RefSeq" id="WP_039196844.1">
    <property type="nucleotide sequence ID" value="NZ_LR134310.1"/>
</dbReference>
<sequence>MFKSKLAKGAVIVGSLALAGVANANGVGDIASGVDLSDAKTAIVALGVAVGGFLAVGIGVRSVLGMMKRI</sequence>
<evidence type="ECO:0000313" key="3">
    <source>
        <dbReference type="EMBL" id="VEE88901.1"/>
    </source>
</evidence>
<dbReference type="Proteomes" id="UP000268529">
    <property type="component" value="Chromosome"/>
</dbReference>
<feature type="signal peptide" evidence="2">
    <location>
        <begin position="1"/>
        <end position="24"/>
    </location>
</feature>
<evidence type="ECO:0000313" key="6">
    <source>
        <dbReference type="Proteomes" id="UP000268529"/>
    </source>
</evidence>
<organism evidence="5 6">
    <name type="scientific">Actinobacillus equuli</name>
    <dbReference type="NCBI Taxonomy" id="718"/>
    <lineage>
        <taxon>Bacteria</taxon>
        <taxon>Pseudomonadati</taxon>
        <taxon>Pseudomonadota</taxon>
        <taxon>Gammaproteobacteria</taxon>
        <taxon>Pasteurellales</taxon>
        <taxon>Pasteurellaceae</taxon>
        <taxon>Actinobacillus</taxon>
    </lineage>
</organism>
<dbReference type="EMBL" id="LR134310">
    <property type="protein sequence ID" value="VEE93145.1"/>
    <property type="molecule type" value="Genomic_DNA"/>
</dbReference>
<gene>
    <name evidence="3" type="ORF">NCTC8529_00012</name>
    <name evidence="4" type="ORF">NCTC8529_02294</name>
    <name evidence="5" type="ORF">NCTC8529_02308</name>
</gene>
<proteinExistence type="predicted"/>
<keyword evidence="2" id="KW-0732">Signal</keyword>
<protein>
    <submittedName>
        <fullName evidence="5">Uncharacterized protein</fullName>
    </submittedName>
</protein>
<keyword evidence="1" id="KW-0472">Membrane</keyword>
<feature type="chain" id="PRO_5043298777" evidence="2">
    <location>
        <begin position="25"/>
        <end position="70"/>
    </location>
</feature>
<feature type="transmembrane region" description="Helical" evidence="1">
    <location>
        <begin position="42"/>
        <end position="64"/>
    </location>
</feature>
<keyword evidence="1" id="KW-0812">Transmembrane</keyword>
<evidence type="ECO:0000313" key="4">
    <source>
        <dbReference type="EMBL" id="VEE93145.1"/>
    </source>
</evidence>
<evidence type="ECO:0000256" key="1">
    <source>
        <dbReference type="SAM" id="Phobius"/>
    </source>
</evidence>